<evidence type="ECO:0000313" key="9">
    <source>
        <dbReference type="EMBL" id="GBO36836.1"/>
    </source>
</evidence>
<evidence type="ECO:0000256" key="3">
    <source>
        <dbReference type="ARBA" id="ARBA00022801"/>
    </source>
</evidence>
<dbReference type="EMBL" id="BGPR01061116">
    <property type="protein sequence ID" value="GBO36836.1"/>
    <property type="molecule type" value="Genomic_DNA"/>
</dbReference>
<evidence type="ECO:0000256" key="6">
    <source>
        <dbReference type="PROSITE-ProRule" id="PRU01211"/>
    </source>
</evidence>
<sequence length="105" mass="12309">MRRFQRLQGTLLLNTKKSEQRVLSGLGMKGNFIKLKKDENILINDFDYDSIMIYGNYAFSKQRGVLMTMEAKNGHELLNPYDKTKMTDSDIERVNKMYKCKGFEN</sequence>
<dbReference type="PROSITE" id="PS51864">
    <property type="entry name" value="ASTACIN"/>
    <property type="match status" value="1"/>
</dbReference>
<evidence type="ECO:0000256" key="1">
    <source>
        <dbReference type="ARBA" id="ARBA00022670"/>
    </source>
</evidence>
<comment type="caution">
    <text evidence="9">The sequence shown here is derived from an EMBL/GenBank/DDBJ whole genome shotgun (WGS) entry which is preliminary data.</text>
</comment>
<dbReference type="PRINTS" id="PR00480">
    <property type="entry name" value="ASTACIN"/>
</dbReference>
<evidence type="ECO:0000259" key="8">
    <source>
        <dbReference type="PROSITE" id="PS51864"/>
    </source>
</evidence>
<dbReference type="Gene3D" id="3.40.390.10">
    <property type="entry name" value="Collagenase (Catalytic Domain)"/>
    <property type="match status" value="1"/>
</dbReference>
<comment type="cofactor">
    <cofactor evidence="7">
        <name>Zn(2+)</name>
        <dbReference type="ChEBI" id="CHEBI:29105"/>
    </cofactor>
    <text evidence="7">Binds 1 zinc ion per subunit.</text>
</comment>
<dbReference type="PANTHER" id="PTHR10127:SF780">
    <property type="entry name" value="METALLOENDOPEPTIDASE"/>
    <property type="match status" value="1"/>
</dbReference>
<evidence type="ECO:0000256" key="7">
    <source>
        <dbReference type="RuleBase" id="RU361183"/>
    </source>
</evidence>
<comment type="caution">
    <text evidence="6">Lacks conserved residue(s) required for the propagation of feature annotation.</text>
</comment>
<dbReference type="OrthoDB" id="6432658at2759"/>
<keyword evidence="5 7" id="KW-0482">Metalloprotease</keyword>
<evidence type="ECO:0000256" key="5">
    <source>
        <dbReference type="ARBA" id="ARBA00023049"/>
    </source>
</evidence>
<name>A0A4Y2WJM2_ARAVE</name>
<dbReference type="EC" id="3.4.24.-" evidence="7"/>
<reference evidence="9 10" key="1">
    <citation type="journal article" date="2019" name="Sci. Rep.">
        <title>Orb-weaving spider Araneus ventricosus genome elucidates the spidroin gene catalogue.</title>
        <authorList>
            <person name="Kono N."/>
            <person name="Nakamura H."/>
            <person name="Ohtoshi R."/>
            <person name="Moran D.A.P."/>
            <person name="Shinohara A."/>
            <person name="Yoshida Y."/>
            <person name="Fujiwara M."/>
            <person name="Mori M."/>
            <person name="Tomita M."/>
            <person name="Arakawa K."/>
        </authorList>
    </citation>
    <scope>NUCLEOTIDE SEQUENCE [LARGE SCALE GENOMIC DNA]</scope>
</reference>
<protein>
    <recommendedName>
        <fullName evidence="7">Metalloendopeptidase</fullName>
        <ecNumber evidence="7">3.4.24.-</ecNumber>
    </recommendedName>
</protein>
<dbReference type="GO" id="GO:0004222">
    <property type="term" value="F:metalloendopeptidase activity"/>
    <property type="evidence" value="ECO:0007669"/>
    <property type="project" value="UniProtKB-UniRule"/>
</dbReference>
<evidence type="ECO:0000256" key="4">
    <source>
        <dbReference type="ARBA" id="ARBA00022833"/>
    </source>
</evidence>
<dbReference type="SUPFAM" id="SSF55486">
    <property type="entry name" value="Metalloproteases ('zincins'), catalytic domain"/>
    <property type="match status" value="1"/>
</dbReference>
<dbReference type="GO" id="GO:0006508">
    <property type="term" value="P:proteolysis"/>
    <property type="evidence" value="ECO:0007669"/>
    <property type="project" value="UniProtKB-KW"/>
</dbReference>
<dbReference type="AlphaFoldDB" id="A0A4Y2WJM2"/>
<gene>
    <name evidence="9" type="ORF">AVEN_194682_1</name>
</gene>
<proteinExistence type="predicted"/>
<organism evidence="9 10">
    <name type="scientific">Araneus ventricosus</name>
    <name type="common">Orbweaver spider</name>
    <name type="synonym">Epeira ventricosa</name>
    <dbReference type="NCBI Taxonomy" id="182803"/>
    <lineage>
        <taxon>Eukaryota</taxon>
        <taxon>Metazoa</taxon>
        <taxon>Ecdysozoa</taxon>
        <taxon>Arthropoda</taxon>
        <taxon>Chelicerata</taxon>
        <taxon>Arachnida</taxon>
        <taxon>Araneae</taxon>
        <taxon>Araneomorphae</taxon>
        <taxon>Entelegynae</taxon>
        <taxon>Araneoidea</taxon>
        <taxon>Araneidae</taxon>
        <taxon>Araneus</taxon>
    </lineage>
</organism>
<dbReference type="PANTHER" id="PTHR10127">
    <property type="entry name" value="DISCOIDIN, CUB, EGF, LAMININ , AND ZINC METALLOPROTEASE DOMAIN CONTAINING"/>
    <property type="match status" value="1"/>
</dbReference>
<feature type="domain" description="Peptidase M12A" evidence="8">
    <location>
        <begin position="1"/>
        <end position="101"/>
    </location>
</feature>
<evidence type="ECO:0000256" key="2">
    <source>
        <dbReference type="ARBA" id="ARBA00022723"/>
    </source>
</evidence>
<keyword evidence="1 7" id="KW-0645">Protease</keyword>
<keyword evidence="10" id="KW-1185">Reference proteome</keyword>
<dbReference type="Pfam" id="PF01400">
    <property type="entry name" value="Astacin"/>
    <property type="match status" value="1"/>
</dbReference>
<accession>A0A4Y2WJM2</accession>
<dbReference type="InterPro" id="IPR024079">
    <property type="entry name" value="MetalloPept_cat_dom_sf"/>
</dbReference>
<keyword evidence="3 7" id="KW-0378">Hydrolase</keyword>
<dbReference type="InterPro" id="IPR001506">
    <property type="entry name" value="Peptidase_M12A"/>
</dbReference>
<dbReference type="GO" id="GO:0046872">
    <property type="term" value="F:metal ion binding"/>
    <property type="evidence" value="ECO:0007669"/>
    <property type="project" value="UniProtKB-KW"/>
</dbReference>
<keyword evidence="2 7" id="KW-0479">Metal-binding</keyword>
<dbReference type="Proteomes" id="UP000499080">
    <property type="component" value="Unassembled WGS sequence"/>
</dbReference>
<evidence type="ECO:0000313" key="10">
    <source>
        <dbReference type="Proteomes" id="UP000499080"/>
    </source>
</evidence>
<keyword evidence="4 7" id="KW-0862">Zinc</keyword>